<feature type="transmembrane region" description="Helical" evidence="1">
    <location>
        <begin position="6"/>
        <end position="24"/>
    </location>
</feature>
<keyword evidence="1" id="KW-1133">Transmembrane helix</keyword>
<name>A0ABW4YHY4_9BACL</name>
<gene>
    <name evidence="2" type="ORF">ACFSJH_05165</name>
</gene>
<protein>
    <submittedName>
        <fullName evidence="2">Uncharacterized protein</fullName>
    </submittedName>
</protein>
<dbReference type="RefSeq" id="WP_377770149.1">
    <property type="nucleotide sequence ID" value="NZ_JBHUHO010000013.1"/>
</dbReference>
<dbReference type="Proteomes" id="UP001597362">
    <property type="component" value="Unassembled WGS sequence"/>
</dbReference>
<evidence type="ECO:0000256" key="1">
    <source>
        <dbReference type="SAM" id="Phobius"/>
    </source>
</evidence>
<proteinExistence type="predicted"/>
<keyword evidence="1" id="KW-0812">Transmembrane</keyword>
<comment type="caution">
    <text evidence="2">The sequence shown here is derived from an EMBL/GenBank/DDBJ whole genome shotgun (WGS) entry which is preliminary data.</text>
</comment>
<reference evidence="3" key="1">
    <citation type="journal article" date="2019" name="Int. J. Syst. Evol. Microbiol.">
        <title>The Global Catalogue of Microorganisms (GCM) 10K type strain sequencing project: providing services to taxonomists for standard genome sequencing and annotation.</title>
        <authorList>
            <consortium name="The Broad Institute Genomics Platform"/>
            <consortium name="The Broad Institute Genome Sequencing Center for Infectious Disease"/>
            <person name="Wu L."/>
            <person name="Ma J."/>
        </authorList>
    </citation>
    <scope>NUCLEOTIDE SEQUENCE [LARGE SCALE GENOMIC DNA]</scope>
    <source>
        <strain evidence="3">GH52</strain>
    </source>
</reference>
<evidence type="ECO:0000313" key="2">
    <source>
        <dbReference type="EMBL" id="MFD2115124.1"/>
    </source>
</evidence>
<organism evidence="2 3">
    <name type="scientific">Paenibacillus yanchengensis</name>
    <dbReference type="NCBI Taxonomy" id="2035833"/>
    <lineage>
        <taxon>Bacteria</taxon>
        <taxon>Bacillati</taxon>
        <taxon>Bacillota</taxon>
        <taxon>Bacilli</taxon>
        <taxon>Bacillales</taxon>
        <taxon>Paenibacillaceae</taxon>
        <taxon>Paenibacillus</taxon>
    </lineage>
</organism>
<sequence>MKQWKLIIGSMFSVVVLGILGIFIHQLSSFTIEESALKKHITEQINRGSNAKINIEIEEVKDIGNFKTLLLSIDEGDKSNVNEKIGFAFYEKNRLNKYRFDGLGWGTNSFDSYLFKAFVGKKKEKLLVVFGKKPSATKEFERFTVEFEDEVFVANLSKAEYFLEVFPVSSNSTDASRLTNISFGTNDYYSESFPLIITSKIK</sequence>
<evidence type="ECO:0000313" key="3">
    <source>
        <dbReference type="Proteomes" id="UP001597362"/>
    </source>
</evidence>
<keyword evidence="1" id="KW-0472">Membrane</keyword>
<dbReference type="EMBL" id="JBHUHO010000013">
    <property type="protein sequence ID" value="MFD2115124.1"/>
    <property type="molecule type" value="Genomic_DNA"/>
</dbReference>
<accession>A0ABW4YHY4</accession>
<keyword evidence="3" id="KW-1185">Reference proteome</keyword>